<dbReference type="Proteomes" id="UP000824120">
    <property type="component" value="Chromosome 4"/>
</dbReference>
<name>A0A9J5ZFI6_SOLCO</name>
<dbReference type="PANTHER" id="PTHR33180:SF31">
    <property type="entry name" value="POLYPROTEIN PROTEIN"/>
    <property type="match status" value="1"/>
</dbReference>
<protein>
    <submittedName>
        <fullName evidence="2">Uncharacterized protein</fullName>
    </submittedName>
</protein>
<comment type="caution">
    <text evidence="2">The sequence shown here is derived from an EMBL/GenBank/DDBJ whole genome shotgun (WGS) entry which is preliminary data.</text>
</comment>
<evidence type="ECO:0000313" key="3">
    <source>
        <dbReference type="Proteomes" id="UP000824120"/>
    </source>
</evidence>
<feature type="region of interest" description="Disordered" evidence="1">
    <location>
        <begin position="170"/>
        <end position="216"/>
    </location>
</feature>
<dbReference type="AlphaFoldDB" id="A0A9J5ZFI6"/>
<proteinExistence type="predicted"/>
<feature type="compositionally biased region" description="Low complexity" evidence="1">
    <location>
        <begin position="36"/>
        <end position="48"/>
    </location>
</feature>
<feature type="region of interest" description="Disordered" evidence="1">
    <location>
        <begin position="1"/>
        <end position="52"/>
    </location>
</feature>
<reference evidence="2 3" key="1">
    <citation type="submission" date="2020-09" db="EMBL/GenBank/DDBJ databases">
        <title>De no assembly of potato wild relative species, Solanum commersonii.</title>
        <authorList>
            <person name="Cho K."/>
        </authorList>
    </citation>
    <scope>NUCLEOTIDE SEQUENCE [LARGE SCALE GENOMIC DNA]</scope>
    <source>
        <strain evidence="2">LZ3.2</strain>
        <tissue evidence="2">Leaf</tissue>
    </source>
</reference>
<dbReference type="PANTHER" id="PTHR33180">
    <property type="entry name" value="PHOTOSYSTEM II CP43 REACTION CENTER PROTEIN"/>
    <property type="match status" value="1"/>
</dbReference>
<feature type="compositionally biased region" description="Polar residues" evidence="1">
    <location>
        <begin position="271"/>
        <end position="288"/>
    </location>
</feature>
<keyword evidence="3" id="KW-1185">Reference proteome</keyword>
<feature type="non-terminal residue" evidence="2">
    <location>
        <position position="288"/>
    </location>
</feature>
<gene>
    <name evidence="2" type="ORF">H5410_022000</name>
</gene>
<feature type="region of interest" description="Disordered" evidence="1">
    <location>
        <begin position="266"/>
        <end position="288"/>
    </location>
</feature>
<evidence type="ECO:0000313" key="2">
    <source>
        <dbReference type="EMBL" id="KAG5610719.1"/>
    </source>
</evidence>
<sequence length="288" mass="31624">VTTSSQAALSKPEDDQPLQSRRNEIRARSQPDSARVPPTSTPVNSVPTQAPPVTPMPHAIHPPRLLNWLKGDGLRTILQEKVLSTKGLEGKYSDVRDTLHYHRFDQFTRPRGPYIPSWVQEFYTAYVYLVPKSKKKCIKVEYTCEEADRRKVAPADTSPEVDVDYIPAEASLPTPASGTSDDLDSPETSEIPPTTTRDVHRDEASANESNAKIGENQIERRKESIYGDLSNLEKMIIQSVIQTSLTENSMAAPSGYGTAIHSKVTPGIEAQDQSDAPGTNAQTDGATV</sequence>
<accession>A0A9J5ZFI6</accession>
<organism evidence="2 3">
    <name type="scientific">Solanum commersonii</name>
    <name type="common">Commerson's wild potato</name>
    <name type="synonym">Commerson's nightshade</name>
    <dbReference type="NCBI Taxonomy" id="4109"/>
    <lineage>
        <taxon>Eukaryota</taxon>
        <taxon>Viridiplantae</taxon>
        <taxon>Streptophyta</taxon>
        <taxon>Embryophyta</taxon>
        <taxon>Tracheophyta</taxon>
        <taxon>Spermatophyta</taxon>
        <taxon>Magnoliopsida</taxon>
        <taxon>eudicotyledons</taxon>
        <taxon>Gunneridae</taxon>
        <taxon>Pentapetalae</taxon>
        <taxon>asterids</taxon>
        <taxon>lamiids</taxon>
        <taxon>Solanales</taxon>
        <taxon>Solanaceae</taxon>
        <taxon>Solanoideae</taxon>
        <taxon>Solaneae</taxon>
        <taxon>Solanum</taxon>
    </lineage>
</organism>
<evidence type="ECO:0000256" key="1">
    <source>
        <dbReference type="SAM" id="MobiDB-lite"/>
    </source>
</evidence>
<dbReference type="EMBL" id="JACXVP010000004">
    <property type="protein sequence ID" value="KAG5610719.1"/>
    <property type="molecule type" value="Genomic_DNA"/>
</dbReference>